<feature type="compositionally biased region" description="Basic and acidic residues" evidence="7">
    <location>
        <begin position="226"/>
        <end position="238"/>
    </location>
</feature>
<keyword evidence="3 5" id="KW-0067">ATP-binding</keyword>
<dbReference type="GO" id="GO:0005874">
    <property type="term" value="C:microtubule"/>
    <property type="evidence" value="ECO:0007669"/>
    <property type="project" value="UniProtKB-KW"/>
</dbReference>
<keyword evidence="1" id="KW-0493">Microtubule</keyword>
<feature type="region of interest" description="Disordered" evidence="7">
    <location>
        <begin position="563"/>
        <end position="586"/>
    </location>
</feature>
<evidence type="ECO:0000313" key="10">
    <source>
        <dbReference type="Proteomes" id="UP000532311"/>
    </source>
</evidence>
<evidence type="ECO:0000313" key="9">
    <source>
        <dbReference type="EMBL" id="KAF5694318.1"/>
    </source>
</evidence>
<feature type="compositionally biased region" description="Basic and acidic residues" evidence="7">
    <location>
        <begin position="767"/>
        <end position="780"/>
    </location>
</feature>
<dbReference type="PANTHER" id="PTHR24115:SF1008">
    <property type="entry name" value="KINESIN-LIKE PROTEIN SUBITO"/>
    <property type="match status" value="1"/>
</dbReference>
<comment type="caution">
    <text evidence="9">The sequence shown here is derived from an EMBL/GenBank/DDBJ whole genome shotgun (WGS) entry which is preliminary data.</text>
</comment>
<keyword evidence="2 5" id="KW-0547">Nucleotide-binding</keyword>
<dbReference type="AlphaFoldDB" id="A0A8H6CW33"/>
<dbReference type="GO" id="GO:0008017">
    <property type="term" value="F:microtubule binding"/>
    <property type="evidence" value="ECO:0007669"/>
    <property type="project" value="InterPro"/>
</dbReference>
<dbReference type="InterPro" id="IPR001752">
    <property type="entry name" value="Kinesin_motor_dom"/>
</dbReference>
<accession>A0A8H6CW33</accession>
<dbReference type="GO" id="GO:0005524">
    <property type="term" value="F:ATP binding"/>
    <property type="evidence" value="ECO:0007669"/>
    <property type="project" value="UniProtKB-UniRule"/>
</dbReference>
<evidence type="ECO:0000256" key="6">
    <source>
        <dbReference type="SAM" id="Coils"/>
    </source>
</evidence>
<name>A0A8H6CW33_9HYPO</name>
<feature type="coiled-coil region" evidence="6">
    <location>
        <begin position="705"/>
        <end position="732"/>
    </location>
</feature>
<dbReference type="GO" id="GO:0005871">
    <property type="term" value="C:kinesin complex"/>
    <property type="evidence" value="ECO:0007669"/>
    <property type="project" value="TreeGrafter"/>
</dbReference>
<dbReference type="FunFam" id="3.40.850.10:FF:000091">
    <property type="entry name" value="Kinesin family protein"/>
    <property type="match status" value="1"/>
</dbReference>
<dbReference type="SUPFAM" id="SSF52540">
    <property type="entry name" value="P-loop containing nucleoside triphosphate hydrolases"/>
    <property type="match status" value="1"/>
</dbReference>
<comment type="similarity">
    <text evidence="5">Belongs to the TRAFAC class myosin-kinesin ATPase superfamily. Kinesin family.</text>
</comment>
<feature type="binding site" evidence="5">
    <location>
        <begin position="104"/>
        <end position="111"/>
    </location>
    <ligand>
        <name>ATP</name>
        <dbReference type="ChEBI" id="CHEBI:30616"/>
    </ligand>
</feature>
<dbReference type="GO" id="GO:0005634">
    <property type="term" value="C:nucleus"/>
    <property type="evidence" value="ECO:0007669"/>
    <property type="project" value="TreeGrafter"/>
</dbReference>
<feature type="coiled-coil region" evidence="6">
    <location>
        <begin position="605"/>
        <end position="639"/>
    </location>
</feature>
<sequence length="809" mass="89627">MERKASHNLFEVYLRLRPPPTRHGDGDRILDVEPAEDGSHPKHIVLNPPTDRRRAIEKFAFTQVFEEDATQLDVFHCTEIVPFVEGVLAPEGGEGTDAVVATLGVTGSGKTKTHTILGSKTQRGLTQLTMDVLFRSIGENILDPNAAFTAQDSLQVIDGAESSLTTASHFFDPPFRDSVASRAPSRAGTPMLVRQTPKPSYVNIPASKLVANLPGAFPADCATSPKSDRSSERGRRPLESLPASPSALNCPKTPKRGLRHFMSLTTSTRVKNVTKDDVKPDGVMSPPPRRITVRPSALPQLPDVSNIDISCDPSAEYVVIISMYEVHNDRIYDLLTPAVKSGATKEVRRRPLLFKSTELSPDRKVVAGLRKVICSSYNEALTVIETGLQERRVTGTGSNSVSSRSHGFFVFEVKKRTRSRRPGPWEGNRFTIVDLAGSERAREAKTAGATLAEAGKINESLMYLGQCLQTQSEAASSSKPNIVPFRQCKLTELLFSNSFPSSSSSSSHSQAPRRNPQRGVMIVTADPRGDFNATSQILRYSALAREVTVPRVPSITTTILAQPPQMAQNRSVSPTHPHPRPFMPAGGGSYRNFSPPMSSDERATMEIAALEIARLSEEADQLREEVDRQSEARVAAEAHLLTMEDRMLDLEAAIREECAMEFEQRLALEMARWKNSMAIEQERTEEHWDRKVEVLERGLASDEDCDKENVLIEDLEEEVDRLRRENGILKRELASRSPTKRKPLEEREDFAPSSKSSRGDSMTNLGRKLERMRVSGEKARPVPVNGSGSPKKMRKLGTKKWEHEEDELS</sequence>
<organism evidence="9 10">
    <name type="scientific">Fusarium globosum</name>
    <dbReference type="NCBI Taxonomy" id="78864"/>
    <lineage>
        <taxon>Eukaryota</taxon>
        <taxon>Fungi</taxon>
        <taxon>Dikarya</taxon>
        <taxon>Ascomycota</taxon>
        <taxon>Pezizomycotina</taxon>
        <taxon>Sordariomycetes</taxon>
        <taxon>Hypocreomycetidae</taxon>
        <taxon>Hypocreales</taxon>
        <taxon>Nectriaceae</taxon>
        <taxon>Fusarium</taxon>
        <taxon>Fusarium fujikuroi species complex</taxon>
    </lineage>
</organism>
<dbReference type="Gene3D" id="3.40.850.10">
    <property type="entry name" value="Kinesin motor domain"/>
    <property type="match status" value="2"/>
</dbReference>
<feature type="compositionally biased region" description="Polar residues" evidence="7">
    <location>
        <begin position="563"/>
        <end position="574"/>
    </location>
</feature>
<evidence type="ECO:0000256" key="3">
    <source>
        <dbReference type="ARBA" id="ARBA00022840"/>
    </source>
</evidence>
<dbReference type="Pfam" id="PF00225">
    <property type="entry name" value="Kinesin"/>
    <property type="match status" value="2"/>
</dbReference>
<evidence type="ECO:0000256" key="5">
    <source>
        <dbReference type="PROSITE-ProRule" id="PRU00283"/>
    </source>
</evidence>
<evidence type="ECO:0000256" key="1">
    <source>
        <dbReference type="ARBA" id="ARBA00022701"/>
    </source>
</evidence>
<dbReference type="PROSITE" id="PS50067">
    <property type="entry name" value="KINESIN_MOTOR_2"/>
    <property type="match status" value="1"/>
</dbReference>
<keyword evidence="10" id="KW-1185">Reference proteome</keyword>
<dbReference type="GO" id="GO:0016887">
    <property type="term" value="F:ATP hydrolysis activity"/>
    <property type="evidence" value="ECO:0007669"/>
    <property type="project" value="TreeGrafter"/>
</dbReference>
<dbReference type="SMART" id="SM00129">
    <property type="entry name" value="KISc"/>
    <property type="match status" value="1"/>
</dbReference>
<dbReference type="InterPro" id="IPR027640">
    <property type="entry name" value="Kinesin-like_fam"/>
</dbReference>
<dbReference type="InterPro" id="IPR027417">
    <property type="entry name" value="P-loop_NTPase"/>
</dbReference>
<feature type="region of interest" description="Disordered" evidence="7">
    <location>
        <begin position="733"/>
        <end position="809"/>
    </location>
</feature>
<evidence type="ECO:0000256" key="2">
    <source>
        <dbReference type="ARBA" id="ARBA00022741"/>
    </source>
</evidence>
<feature type="domain" description="Kinesin motor" evidence="8">
    <location>
        <begin position="9"/>
        <end position="547"/>
    </location>
</feature>
<dbReference type="Proteomes" id="UP000532311">
    <property type="component" value="Unassembled WGS sequence"/>
</dbReference>
<evidence type="ECO:0000256" key="4">
    <source>
        <dbReference type="ARBA" id="ARBA00023175"/>
    </source>
</evidence>
<keyword evidence="4 5" id="KW-0505">Motor protein</keyword>
<gene>
    <name evidence="9" type="ORF">FGLOB1_14238</name>
</gene>
<keyword evidence="6" id="KW-0175">Coiled coil</keyword>
<dbReference type="EMBL" id="JAAQPF010001030">
    <property type="protein sequence ID" value="KAF5694318.1"/>
    <property type="molecule type" value="Genomic_DNA"/>
</dbReference>
<feature type="compositionally biased region" description="Polar residues" evidence="7">
    <location>
        <begin position="753"/>
        <end position="764"/>
    </location>
</feature>
<dbReference type="GO" id="GO:0003777">
    <property type="term" value="F:microtubule motor activity"/>
    <property type="evidence" value="ECO:0007669"/>
    <property type="project" value="InterPro"/>
</dbReference>
<dbReference type="InterPro" id="IPR036961">
    <property type="entry name" value="Kinesin_motor_dom_sf"/>
</dbReference>
<evidence type="ECO:0000259" key="8">
    <source>
        <dbReference type="PROSITE" id="PS50067"/>
    </source>
</evidence>
<protein>
    <submittedName>
        <fullName evidence="9">Rabkinesin</fullName>
    </submittedName>
</protein>
<dbReference type="GO" id="GO:0007018">
    <property type="term" value="P:microtubule-based movement"/>
    <property type="evidence" value="ECO:0007669"/>
    <property type="project" value="InterPro"/>
</dbReference>
<reference evidence="9 10" key="1">
    <citation type="submission" date="2020-05" db="EMBL/GenBank/DDBJ databases">
        <title>Identification and distribution of gene clusters putatively required for synthesis of sphingolipid metabolism inhibitors in phylogenetically diverse species of the filamentous fungus Fusarium.</title>
        <authorList>
            <person name="Kim H.-S."/>
            <person name="Busman M."/>
            <person name="Brown D.W."/>
            <person name="Divon H."/>
            <person name="Uhlig S."/>
            <person name="Proctor R.H."/>
        </authorList>
    </citation>
    <scope>NUCLEOTIDE SEQUENCE [LARGE SCALE GENOMIC DNA]</scope>
    <source>
        <strain evidence="9 10">NRRL 26131</strain>
    </source>
</reference>
<dbReference type="PANTHER" id="PTHR24115">
    <property type="entry name" value="KINESIN-RELATED"/>
    <property type="match status" value="1"/>
</dbReference>
<proteinExistence type="inferred from homology"/>
<evidence type="ECO:0000256" key="7">
    <source>
        <dbReference type="SAM" id="MobiDB-lite"/>
    </source>
</evidence>
<feature type="region of interest" description="Disordered" evidence="7">
    <location>
        <begin position="217"/>
        <end position="256"/>
    </location>
</feature>